<keyword evidence="4" id="KW-0694">RNA-binding</keyword>
<name>A0AA39V5F6_9LECA</name>
<protein>
    <recommendedName>
        <fullName evidence="7">Pumilio homology domain family member 3</fullName>
    </recommendedName>
</protein>
<feature type="repeat" description="Pumilio" evidence="8">
    <location>
        <begin position="779"/>
        <end position="815"/>
    </location>
</feature>
<feature type="compositionally biased region" description="Basic and acidic residues" evidence="9">
    <location>
        <begin position="932"/>
        <end position="941"/>
    </location>
</feature>
<reference evidence="11" key="1">
    <citation type="submission" date="2023-03" db="EMBL/GenBank/DDBJ databases">
        <title>Complete genome of Cladonia borealis.</title>
        <authorList>
            <person name="Park H."/>
        </authorList>
    </citation>
    <scope>NUCLEOTIDE SEQUENCE</scope>
    <source>
        <strain evidence="11">ANT050790</strain>
    </source>
</reference>
<feature type="compositionally biased region" description="Low complexity" evidence="9">
    <location>
        <begin position="919"/>
        <end position="931"/>
    </location>
</feature>
<evidence type="ECO:0000256" key="7">
    <source>
        <dbReference type="ARBA" id="ARBA00081811"/>
    </source>
</evidence>
<dbReference type="Gene3D" id="1.25.10.10">
    <property type="entry name" value="Leucine-rich Repeat Variant"/>
    <property type="match status" value="1"/>
</dbReference>
<dbReference type="InterPro" id="IPR033712">
    <property type="entry name" value="Pumilio_RNA-bd"/>
</dbReference>
<feature type="compositionally biased region" description="Low complexity" evidence="9">
    <location>
        <begin position="249"/>
        <end position="264"/>
    </location>
</feature>
<evidence type="ECO:0000256" key="2">
    <source>
        <dbReference type="ARBA" id="ARBA00022490"/>
    </source>
</evidence>
<evidence type="ECO:0000256" key="8">
    <source>
        <dbReference type="PROSITE-ProRule" id="PRU00317"/>
    </source>
</evidence>
<gene>
    <name evidence="11" type="ORF">JMJ35_004521</name>
</gene>
<feature type="region of interest" description="Disordered" evidence="9">
    <location>
        <begin position="124"/>
        <end position="151"/>
    </location>
</feature>
<comment type="caution">
    <text evidence="11">The sequence shown here is derived from an EMBL/GenBank/DDBJ whole genome shotgun (WGS) entry which is preliminary data.</text>
</comment>
<feature type="region of interest" description="Disordered" evidence="9">
    <location>
        <begin position="404"/>
        <end position="455"/>
    </location>
</feature>
<feature type="compositionally biased region" description="Polar residues" evidence="9">
    <location>
        <begin position="348"/>
        <end position="362"/>
    </location>
</feature>
<evidence type="ECO:0000256" key="1">
    <source>
        <dbReference type="ARBA" id="ARBA00004496"/>
    </source>
</evidence>
<dbReference type="GO" id="GO:0005737">
    <property type="term" value="C:cytoplasm"/>
    <property type="evidence" value="ECO:0007669"/>
    <property type="project" value="UniProtKB-SubCell"/>
</dbReference>
<feature type="compositionally biased region" description="Basic and acidic residues" evidence="9">
    <location>
        <begin position="85"/>
        <end position="95"/>
    </location>
</feature>
<feature type="compositionally biased region" description="Polar residues" evidence="9">
    <location>
        <begin position="942"/>
        <end position="957"/>
    </location>
</feature>
<dbReference type="PANTHER" id="PTHR12537:SF12">
    <property type="entry name" value="MATERNAL PROTEIN PUMILIO"/>
    <property type="match status" value="1"/>
</dbReference>
<evidence type="ECO:0000313" key="11">
    <source>
        <dbReference type="EMBL" id="KAK0512504.1"/>
    </source>
</evidence>
<dbReference type="InterPro" id="IPR001313">
    <property type="entry name" value="Pumilio_RNA-bd_rpt"/>
</dbReference>
<dbReference type="Proteomes" id="UP001166286">
    <property type="component" value="Unassembled WGS sequence"/>
</dbReference>
<evidence type="ECO:0000256" key="9">
    <source>
        <dbReference type="SAM" id="MobiDB-lite"/>
    </source>
</evidence>
<evidence type="ECO:0000256" key="3">
    <source>
        <dbReference type="ARBA" id="ARBA00022737"/>
    </source>
</evidence>
<dbReference type="PROSITE" id="PS50303">
    <property type="entry name" value="PUM_HD"/>
    <property type="match status" value="1"/>
</dbReference>
<evidence type="ECO:0000256" key="5">
    <source>
        <dbReference type="ARBA" id="ARBA00024893"/>
    </source>
</evidence>
<feature type="repeat" description="Pumilio" evidence="8">
    <location>
        <begin position="819"/>
        <end position="858"/>
    </location>
</feature>
<dbReference type="AlphaFoldDB" id="A0AA39V5F6"/>
<dbReference type="InterPro" id="IPR033133">
    <property type="entry name" value="PUM-HD"/>
</dbReference>
<dbReference type="InterPro" id="IPR016024">
    <property type="entry name" value="ARM-type_fold"/>
</dbReference>
<dbReference type="InterPro" id="IPR011989">
    <property type="entry name" value="ARM-like"/>
</dbReference>
<dbReference type="EMBL" id="JAFEKC020000009">
    <property type="protein sequence ID" value="KAK0512504.1"/>
    <property type="molecule type" value="Genomic_DNA"/>
</dbReference>
<feature type="compositionally biased region" description="Polar residues" evidence="9">
    <location>
        <begin position="444"/>
        <end position="455"/>
    </location>
</feature>
<feature type="repeat" description="Pumilio" evidence="8">
    <location>
        <begin position="708"/>
        <end position="744"/>
    </location>
</feature>
<dbReference type="SUPFAM" id="SSF48371">
    <property type="entry name" value="ARM repeat"/>
    <property type="match status" value="1"/>
</dbReference>
<feature type="compositionally biased region" description="Polar residues" evidence="9">
    <location>
        <begin position="277"/>
        <end position="290"/>
    </location>
</feature>
<feature type="region of interest" description="Disordered" evidence="9">
    <location>
        <begin position="903"/>
        <end position="957"/>
    </location>
</feature>
<dbReference type="CDD" id="cd07920">
    <property type="entry name" value="Pumilio"/>
    <property type="match status" value="1"/>
</dbReference>
<feature type="compositionally biased region" description="Polar residues" evidence="9">
    <location>
        <begin position="414"/>
        <end position="423"/>
    </location>
</feature>
<dbReference type="PANTHER" id="PTHR12537">
    <property type="entry name" value="RNA BINDING PROTEIN PUMILIO-RELATED"/>
    <property type="match status" value="1"/>
</dbReference>
<dbReference type="GO" id="GO:0003730">
    <property type="term" value="F:mRNA 3'-UTR binding"/>
    <property type="evidence" value="ECO:0007669"/>
    <property type="project" value="TreeGrafter"/>
</dbReference>
<dbReference type="Pfam" id="PF00806">
    <property type="entry name" value="PUF"/>
    <property type="match status" value="8"/>
</dbReference>
<feature type="repeat" description="Pumilio" evidence="8">
    <location>
        <begin position="672"/>
        <end position="707"/>
    </location>
</feature>
<keyword evidence="12" id="KW-1185">Reference proteome</keyword>
<sequence>MHLASTDLHTVHCSPLRLQPTKTLRITGSDNDFDSTSSSNNKTSQASNKAFTLGVGNGSGAWNGGIWSGNAIGSGMKSSVPESGRAQDDSHDSSGHSEAITGSGSLLLSSESDGYNLRHGSWASVDDTSPSLSRVHTNHSNTSPVRRQTSSQLVPQAFADANSTNSAYFSSLTPASTTISSRSSQKNFLDPTSGSFVASGAFEPNNISRSSRHNSDEENRYTARKSAFDGNDTGLMIQSGRPSMNPGYSSSAASRSGSLPPSRGDASHPRHPGDMHNVQQARFPTTSGSSHRAILSPQAQPYMMPPTASQGNKLTEQLSPTQVTQLLGEFGNLNVAKENVHPTYPANRDQSYGNSSNTVNGYHQDFIANSNEIWNREETVHQGQQTPFSPADSGTWSLVSNANAHRNVPHGGQYSHSPSNSDARLNPHSPYYSTAGTPPLYQQRVPSRSGYNAGTSTGQAALLERKLRGLQQEQQGYMIPPPSQVQFRNQFPQQNLYDFHPQHGLRPNNFNSYYPIASAPNVLPTAQIPRGPARDHDLAQPVRSTLLEEFRNNSKTNKRYELKDIYNYIVEFSGDQHGSRFIQQKLETANSDEKDQVFRELYPNAIQLMTDVFGNYVIQKFFEHGNQSQKKVLANQMRTHILTLSTQMYGCRVVQKALEHILTDQQAQLIKELENNVLKCVKDQNGNHVVQKAIERVPAEHIQFIINSFTGQVQSLATHPYGCRVIQRMLEHCEEPTRSAVLLELHQCAPSLIVDQYGNYVTQHVIEHGREEDRSRIITLVTNQLSNFSKHKFASNVVEKSIQYGSKEERRKIVSTLTAVNEKGESPSQSLIRDQYGNYVIQKLLNELKGSERDEFVELIKAQLALLKRFSYGKQIAAIEKLIYTTPFIPPQLQNHSVLPTAIDTSAAPTPPLSIGAAQSPQSSSVPSTHRSSVDDPDGSRKSSGSNAVGVMTPTST</sequence>
<evidence type="ECO:0000259" key="10">
    <source>
        <dbReference type="PROSITE" id="PS50303"/>
    </source>
</evidence>
<feature type="repeat" description="Pumilio" evidence="8">
    <location>
        <begin position="600"/>
        <end position="635"/>
    </location>
</feature>
<keyword evidence="3" id="KW-0677">Repeat</keyword>
<feature type="compositionally biased region" description="Low complexity" evidence="9">
    <location>
        <begin position="27"/>
        <end position="46"/>
    </location>
</feature>
<dbReference type="GO" id="GO:0000288">
    <property type="term" value="P:nuclear-transcribed mRNA catabolic process, deadenylation-dependent decay"/>
    <property type="evidence" value="ECO:0007669"/>
    <property type="project" value="TreeGrafter"/>
</dbReference>
<proteinExistence type="inferred from homology"/>
<feature type="compositionally biased region" description="Basic and acidic residues" evidence="9">
    <location>
        <begin position="265"/>
        <end position="274"/>
    </location>
</feature>
<feature type="region of interest" description="Disordered" evidence="9">
    <location>
        <begin position="73"/>
        <end position="102"/>
    </location>
</feature>
<comment type="function">
    <text evidence="5">RNA-binding nucleolar protein required for pre-rRNA processing. Involved in production of 18S rRNA and assembly of small ribosomal subunit.</text>
</comment>
<feature type="domain" description="PUM-HD" evidence="10">
    <location>
        <begin position="542"/>
        <end position="884"/>
    </location>
</feature>
<feature type="compositionally biased region" description="Polar residues" evidence="9">
    <location>
        <begin position="126"/>
        <end position="151"/>
    </location>
</feature>
<keyword evidence="2" id="KW-0963">Cytoplasm</keyword>
<dbReference type="SMART" id="SM00025">
    <property type="entry name" value="Pumilio"/>
    <property type="match status" value="8"/>
</dbReference>
<feature type="region of interest" description="Disordered" evidence="9">
    <location>
        <begin position="342"/>
        <end position="362"/>
    </location>
</feature>
<dbReference type="FunFam" id="1.25.10.10:FF:000004">
    <property type="entry name" value="Pumilio homolog 1 isoform 2"/>
    <property type="match status" value="1"/>
</dbReference>
<organism evidence="11 12">
    <name type="scientific">Cladonia borealis</name>
    <dbReference type="NCBI Taxonomy" id="184061"/>
    <lineage>
        <taxon>Eukaryota</taxon>
        <taxon>Fungi</taxon>
        <taxon>Dikarya</taxon>
        <taxon>Ascomycota</taxon>
        <taxon>Pezizomycotina</taxon>
        <taxon>Lecanoromycetes</taxon>
        <taxon>OSLEUM clade</taxon>
        <taxon>Lecanoromycetidae</taxon>
        <taxon>Lecanorales</taxon>
        <taxon>Lecanorineae</taxon>
        <taxon>Cladoniaceae</taxon>
        <taxon>Cladonia</taxon>
    </lineage>
</organism>
<dbReference type="PROSITE" id="PS50302">
    <property type="entry name" value="PUM"/>
    <property type="match status" value="7"/>
</dbReference>
<comment type="subcellular location">
    <subcellularLocation>
        <location evidence="1">Cytoplasm</location>
    </subcellularLocation>
</comment>
<evidence type="ECO:0000256" key="4">
    <source>
        <dbReference type="ARBA" id="ARBA00022884"/>
    </source>
</evidence>
<feature type="repeat" description="Pumilio" evidence="8">
    <location>
        <begin position="636"/>
        <end position="671"/>
    </location>
</feature>
<evidence type="ECO:0000256" key="6">
    <source>
        <dbReference type="ARBA" id="ARBA00060736"/>
    </source>
</evidence>
<feature type="region of interest" description="Disordered" evidence="9">
    <location>
        <begin position="25"/>
        <end position="46"/>
    </location>
</feature>
<evidence type="ECO:0000313" key="12">
    <source>
        <dbReference type="Proteomes" id="UP001166286"/>
    </source>
</evidence>
<feature type="region of interest" description="Disordered" evidence="9">
    <location>
        <begin position="197"/>
        <end position="291"/>
    </location>
</feature>
<comment type="similarity">
    <text evidence="6">Belongs to the PUF3 family.</text>
</comment>
<accession>A0AA39V5F6</accession>
<feature type="repeat" description="Pumilio" evidence="8">
    <location>
        <begin position="564"/>
        <end position="599"/>
    </location>
</feature>